<evidence type="ECO:0000313" key="9">
    <source>
        <dbReference type="Proteomes" id="UP000253508"/>
    </source>
</evidence>
<accession>A0A367Y2T7</accession>
<protein>
    <submittedName>
        <fullName evidence="8">Na+/H+ antiporter subunit E</fullName>
    </submittedName>
</protein>
<dbReference type="PANTHER" id="PTHR34584:SF1">
    <property type="entry name" value="NA(+)_H(+) ANTIPORTER SUBUNIT E1"/>
    <property type="match status" value="1"/>
</dbReference>
<evidence type="ECO:0000256" key="3">
    <source>
        <dbReference type="ARBA" id="ARBA00022475"/>
    </source>
</evidence>
<dbReference type="AlphaFoldDB" id="A0A367Y2T7"/>
<dbReference type="Proteomes" id="UP000253508">
    <property type="component" value="Unassembled WGS sequence"/>
</dbReference>
<evidence type="ECO:0000256" key="5">
    <source>
        <dbReference type="ARBA" id="ARBA00022989"/>
    </source>
</evidence>
<dbReference type="GO" id="GO:0005886">
    <property type="term" value="C:plasma membrane"/>
    <property type="evidence" value="ECO:0007669"/>
    <property type="project" value="UniProtKB-SubCell"/>
</dbReference>
<sequence length="193" mass="21571">MTTPRAQVKRLWVQLPFFIWLVLLWMLLWGQFTLLAALTGVIVAVVVTNVFRLPAAELSGRVNIWWLAVAVVTFAGHLVAGALQVAWQALTPRPTPTAIIRSPLRIDDDLIMTHVAVALSLVPGSTVIESDRTNRVLFMHVLGVTSAEDVEKFRRDALGWEKLIVRAVGSREQLRLVMSDAPLFTERRLEEGL</sequence>
<feature type="transmembrane region" description="Helical" evidence="7">
    <location>
        <begin position="34"/>
        <end position="52"/>
    </location>
</feature>
<evidence type="ECO:0000256" key="2">
    <source>
        <dbReference type="ARBA" id="ARBA00006228"/>
    </source>
</evidence>
<comment type="similarity">
    <text evidence="2">Belongs to the CPA3 antiporters (TC 2.A.63) subunit E family.</text>
</comment>
<keyword evidence="5 7" id="KW-1133">Transmembrane helix</keyword>
<reference evidence="8 9" key="1">
    <citation type="submission" date="2018-07" db="EMBL/GenBank/DDBJ databases">
        <title>Microbacterium endoborsara sp. nov., a novel actinobacterium isolated from Borszczowia aralocaspica.</title>
        <authorList>
            <person name="An D."/>
        </authorList>
    </citation>
    <scope>NUCLEOTIDE SEQUENCE [LARGE SCALE GENOMIC DNA]</scope>
    <source>
        <strain evidence="8 9">C1.15228</strain>
    </source>
</reference>
<name>A0A367Y2T7_9MICO</name>
<keyword evidence="6 7" id="KW-0472">Membrane</keyword>
<keyword evidence="9" id="KW-1185">Reference proteome</keyword>
<evidence type="ECO:0000256" key="6">
    <source>
        <dbReference type="ARBA" id="ARBA00023136"/>
    </source>
</evidence>
<dbReference type="PANTHER" id="PTHR34584">
    <property type="entry name" value="NA(+)/H(+) ANTIPORTER SUBUNIT E1"/>
    <property type="match status" value="1"/>
</dbReference>
<dbReference type="NCBIfam" id="NF006521">
    <property type="entry name" value="PRK08965.1-5"/>
    <property type="match status" value="1"/>
</dbReference>
<evidence type="ECO:0000313" key="8">
    <source>
        <dbReference type="EMBL" id="RCK59939.1"/>
    </source>
</evidence>
<dbReference type="GO" id="GO:0008324">
    <property type="term" value="F:monoatomic cation transmembrane transporter activity"/>
    <property type="evidence" value="ECO:0007669"/>
    <property type="project" value="InterPro"/>
</dbReference>
<evidence type="ECO:0000256" key="1">
    <source>
        <dbReference type="ARBA" id="ARBA00004651"/>
    </source>
</evidence>
<feature type="transmembrane region" description="Helical" evidence="7">
    <location>
        <begin position="12"/>
        <end position="28"/>
    </location>
</feature>
<dbReference type="InterPro" id="IPR002758">
    <property type="entry name" value="Cation_antiport_E"/>
</dbReference>
<dbReference type="Pfam" id="PF01899">
    <property type="entry name" value="MNHE"/>
    <property type="match status" value="1"/>
</dbReference>
<organism evidence="8 9">
    <name type="scientific">Microbacterium sorbitolivorans</name>
    <dbReference type="NCBI Taxonomy" id="1867410"/>
    <lineage>
        <taxon>Bacteria</taxon>
        <taxon>Bacillati</taxon>
        <taxon>Actinomycetota</taxon>
        <taxon>Actinomycetes</taxon>
        <taxon>Micrococcales</taxon>
        <taxon>Microbacteriaceae</taxon>
        <taxon>Microbacterium</taxon>
    </lineage>
</organism>
<comment type="caution">
    <text evidence="8">The sequence shown here is derived from an EMBL/GenBank/DDBJ whole genome shotgun (WGS) entry which is preliminary data.</text>
</comment>
<dbReference type="RefSeq" id="WP_114117553.1">
    <property type="nucleotide sequence ID" value="NZ_BMHU01000003.1"/>
</dbReference>
<keyword evidence="3" id="KW-1003">Cell membrane</keyword>
<evidence type="ECO:0000256" key="7">
    <source>
        <dbReference type="SAM" id="Phobius"/>
    </source>
</evidence>
<gene>
    <name evidence="8" type="ORF">DTO57_07235</name>
</gene>
<keyword evidence="4 7" id="KW-0812">Transmembrane</keyword>
<dbReference type="OrthoDB" id="3556991at2"/>
<feature type="transmembrane region" description="Helical" evidence="7">
    <location>
        <begin position="64"/>
        <end position="90"/>
    </location>
</feature>
<evidence type="ECO:0000256" key="4">
    <source>
        <dbReference type="ARBA" id="ARBA00022692"/>
    </source>
</evidence>
<comment type="subcellular location">
    <subcellularLocation>
        <location evidence="1">Cell membrane</location>
        <topology evidence="1">Multi-pass membrane protein</topology>
    </subcellularLocation>
</comment>
<proteinExistence type="inferred from homology"/>
<dbReference type="EMBL" id="QORO01000002">
    <property type="protein sequence ID" value="RCK59939.1"/>
    <property type="molecule type" value="Genomic_DNA"/>
</dbReference>